<protein>
    <recommendedName>
        <fullName evidence="1">Neprosin PEP catalytic domain-containing protein</fullName>
    </recommendedName>
</protein>
<organism evidence="2 3">
    <name type="scientific">Brassica napus</name>
    <name type="common">Rape</name>
    <dbReference type="NCBI Taxonomy" id="3708"/>
    <lineage>
        <taxon>Eukaryota</taxon>
        <taxon>Viridiplantae</taxon>
        <taxon>Streptophyta</taxon>
        <taxon>Embryophyta</taxon>
        <taxon>Tracheophyta</taxon>
        <taxon>Spermatophyta</taxon>
        <taxon>Magnoliopsida</taxon>
        <taxon>eudicotyledons</taxon>
        <taxon>Gunneridae</taxon>
        <taxon>Pentapetalae</taxon>
        <taxon>rosids</taxon>
        <taxon>malvids</taxon>
        <taxon>Brassicales</taxon>
        <taxon>Brassicaceae</taxon>
        <taxon>Brassiceae</taxon>
        <taxon>Brassica</taxon>
    </lineage>
</organism>
<reference evidence="2 3" key="1">
    <citation type="submission" date="2021-05" db="EMBL/GenBank/DDBJ databases">
        <title>Genome Assembly of Synthetic Allotetraploid Brassica napus Reveals Homoeologous Exchanges between Subgenomes.</title>
        <authorList>
            <person name="Davis J.T."/>
        </authorList>
    </citation>
    <scope>NUCLEOTIDE SEQUENCE [LARGE SCALE GENOMIC DNA]</scope>
    <source>
        <strain evidence="3">cv. Da-Ae</strain>
        <tissue evidence="2">Seedling</tissue>
    </source>
</reference>
<dbReference type="Pfam" id="PF14365">
    <property type="entry name" value="Neprosin_AP"/>
    <property type="match status" value="2"/>
</dbReference>
<dbReference type="InterPro" id="IPR004314">
    <property type="entry name" value="Neprosin"/>
</dbReference>
<comment type="caution">
    <text evidence="2">The sequence shown here is derived from an EMBL/GenBank/DDBJ whole genome shotgun (WGS) entry which is preliminary data.</text>
</comment>
<feature type="domain" description="Neprosin PEP catalytic" evidence="1">
    <location>
        <begin position="164"/>
        <end position="406"/>
    </location>
</feature>
<sequence length="800" mass="91083">WIYGWWGLYGDRSTLLSFGVFSSGRSQTLEEEARRNATGVNKYKHTAKFHIVNSIFMVGNDKTIHGEKYGCVDFFKQPAFDHPSMKNHTYHYKMRPISHSEEKRKRETNNTGFGYLWENGVGCPIGTVPIRRITKDDILGLNSLEDIYTPRSSYNTSTVGTSDPYYDQHHFAVGRTPNKGMVFNGATMELCITAPKVKPSQFSSARLHIQMGDDFIQMGITVNPLLYKDDQPRLFVYTKAGGQQCYNHQCDVGMISVRQDYPMGLSMLPASERGAKTSYFSSFGLIKDKANGNWWFEFGTDAEEIGFWPSNLFRQSSGNYVEWGGEVFTASLPGPQMGYGIFPFQQVRYDAYVKRVAILDNNYNFDTKVDYMESFSDDNRGYQVIDFVKSEFQDAEMEVKGQVMCVLLMCYIFGHIITSHNCGFIEARISSKFGDLEIEKKLRTINKPAVKIIKTIHGEKYGCVDFFKQPAFDHPSMKNHTYHYKMRPISHSEEKRKRETNNTGFGYLWENGVGCPIGTVPIRRITKDDILGLNSLEDIYTPRSSYNTSTVGTSDPYYDQHHFAVGRTPNKGMVFNGATMELCITAPKVKPSQFSSARLHIQMGDDFIQMGITVNPLLYKDDQPRLFVYTKAGGQQCYNHQCDVGMISVRQDYPMGLSMLPASERGAKTSYFSSFGLIKDKANGNWWFEFGTDAEEIGFWPSNLFRQSSGNYVEWGGEVFTASLPGPQMGYGIFPFQQVRYDAYVKRVAILDNNYNFDTKVDYMESFSDDNRGYQVIDFVKSEFQDAGHIIYYGGPGLDH</sequence>
<evidence type="ECO:0000313" key="3">
    <source>
        <dbReference type="Proteomes" id="UP000824890"/>
    </source>
</evidence>
<accession>A0ABQ8EM46</accession>
<dbReference type="PANTHER" id="PTHR31589:SF176">
    <property type="entry name" value="NEPROSIN ACTIVATION PEPTIDE DOMAIN-CONTAINING PROTEIN-RELATED"/>
    <property type="match status" value="1"/>
</dbReference>
<evidence type="ECO:0000259" key="1">
    <source>
        <dbReference type="PROSITE" id="PS52045"/>
    </source>
</evidence>
<feature type="domain" description="Neprosin PEP catalytic" evidence="1">
    <location>
        <begin position="556"/>
        <end position="800"/>
    </location>
</feature>
<name>A0ABQ8EM46_BRANA</name>
<dbReference type="InterPro" id="IPR025521">
    <property type="entry name" value="Neprosin_propep"/>
</dbReference>
<proteinExistence type="predicted"/>
<feature type="non-terminal residue" evidence="2">
    <location>
        <position position="1"/>
    </location>
</feature>
<dbReference type="PROSITE" id="PS52045">
    <property type="entry name" value="NEPROSIN_PEP_CD"/>
    <property type="match status" value="2"/>
</dbReference>
<keyword evidence="3" id="KW-1185">Reference proteome</keyword>
<dbReference type="Proteomes" id="UP000824890">
    <property type="component" value="Unassembled WGS sequence"/>
</dbReference>
<gene>
    <name evidence="2" type="ORF">HID58_002004</name>
</gene>
<dbReference type="Pfam" id="PF03080">
    <property type="entry name" value="Neprosin"/>
    <property type="match status" value="2"/>
</dbReference>
<dbReference type="InterPro" id="IPR053168">
    <property type="entry name" value="Glutamic_endopeptidase"/>
</dbReference>
<dbReference type="EMBL" id="JAGKQM010000001">
    <property type="protein sequence ID" value="KAH0942367.1"/>
    <property type="molecule type" value="Genomic_DNA"/>
</dbReference>
<evidence type="ECO:0000313" key="2">
    <source>
        <dbReference type="EMBL" id="KAH0942367.1"/>
    </source>
</evidence>
<dbReference type="PANTHER" id="PTHR31589">
    <property type="entry name" value="PROTEIN, PUTATIVE (DUF239)-RELATED-RELATED"/>
    <property type="match status" value="1"/>
</dbReference>